<feature type="transmembrane region" description="Helical" evidence="12">
    <location>
        <begin position="100"/>
        <end position="121"/>
    </location>
</feature>
<comment type="subcellular location">
    <subcellularLocation>
        <location evidence="1">Cell inner membrane</location>
        <topology evidence="1">Multi-pass membrane protein</topology>
    </subcellularLocation>
    <subcellularLocation>
        <location evidence="12">Cell membrane</location>
        <topology evidence="12">Multi-pass membrane protein</topology>
    </subcellularLocation>
</comment>
<dbReference type="Proteomes" id="UP000184268">
    <property type="component" value="Unassembled WGS sequence"/>
</dbReference>
<evidence type="ECO:0000256" key="8">
    <source>
        <dbReference type="ARBA" id="ARBA00022989"/>
    </source>
</evidence>
<proteinExistence type="inferred from homology"/>
<keyword evidence="8 12" id="KW-1133">Transmembrane helix</keyword>
<dbReference type="GO" id="GO:0005886">
    <property type="term" value="C:plasma membrane"/>
    <property type="evidence" value="ECO:0007669"/>
    <property type="project" value="UniProtKB-SubCell"/>
</dbReference>
<keyword evidence="4" id="KW-0997">Cell inner membrane</keyword>
<feature type="transmembrane region" description="Helical" evidence="12">
    <location>
        <begin position="232"/>
        <end position="254"/>
    </location>
</feature>
<dbReference type="AlphaFoldDB" id="A0A1M5X6A4"/>
<keyword evidence="5 12" id="KW-0812">Transmembrane</keyword>
<evidence type="ECO:0000256" key="12">
    <source>
        <dbReference type="RuleBase" id="RU363032"/>
    </source>
</evidence>
<dbReference type="InterPro" id="IPR045621">
    <property type="entry name" value="BPD_transp_1_N"/>
</dbReference>
<dbReference type="Gene3D" id="1.10.3720.10">
    <property type="entry name" value="MetI-like"/>
    <property type="match status" value="1"/>
</dbReference>
<reference evidence="14 15" key="1">
    <citation type="submission" date="2016-11" db="EMBL/GenBank/DDBJ databases">
        <authorList>
            <person name="Jaros S."/>
            <person name="Januszkiewicz K."/>
            <person name="Wedrychowicz H."/>
        </authorList>
    </citation>
    <scope>NUCLEOTIDE SEQUENCE [LARGE SCALE GENOMIC DNA]</scope>
    <source>
        <strain evidence="14 15">DSM 16917</strain>
    </source>
</reference>
<dbReference type="Pfam" id="PF00528">
    <property type="entry name" value="BPD_transp_1"/>
    <property type="match status" value="1"/>
</dbReference>
<feature type="transmembrane region" description="Helical" evidence="12">
    <location>
        <begin position="274"/>
        <end position="300"/>
    </location>
</feature>
<dbReference type="OrthoDB" id="9805855at2"/>
<evidence type="ECO:0000256" key="9">
    <source>
        <dbReference type="ARBA" id="ARBA00023136"/>
    </source>
</evidence>
<dbReference type="STRING" id="299255.SAMN02745129_3269"/>
<evidence type="ECO:0000259" key="13">
    <source>
        <dbReference type="PROSITE" id="PS50928"/>
    </source>
</evidence>
<dbReference type="CDD" id="cd06261">
    <property type="entry name" value="TM_PBP2"/>
    <property type="match status" value="1"/>
</dbReference>
<evidence type="ECO:0000256" key="6">
    <source>
        <dbReference type="ARBA" id="ARBA00022856"/>
    </source>
</evidence>
<dbReference type="NCBIfam" id="NF007008">
    <property type="entry name" value="PRK09471.1"/>
    <property type="match status" value="1"/>
</dbReference>
<comment type="similarity">
    <text evidence="10">Belongs to the binding-protein-dependent transport system permease family. OppBC subfamily.</text>
</comment>
<evidence type="ECO:0000256" key="3">
    <source>
        <dbReference type="ARBA" id="ARBA00022475"/>
    </source>
</evidence>
<dbReference type="PROSITE" id="PS50928">
    <property type="entry name" value="ABC_TM1"/>
    <property type="match status" value="1"/>
</dbReference>
<evidence type="ECO:0000256" key="11">
    <source>
        <dbReference type="ARBA" id="ARBA00072250"/>
    </source>
</evidence>
<keyword evidence="6" id="KW-0571">Peptide transport</keyword>
<feature type="transmembrane region" description="Helical" evidence="12">
    <location>
        <begin position="170"/>
        <end position="187"/>
    </location>
</feature>
<protein>
    <recommendedName>
        <fullName evidence="11">Oligopeptide transport system permease protein OppB</fullName>
    </recommendedName>
</protein>
<dbReference type="InterPro" id="IPR000515">
    <property type="entry name" value="MetI-like"/>
</dbReference>
<keyword evidence="15" id="KW-1185">Reference proteome</keyword>
<evidence type="ECO:0000256" key="5">
    <source>
        <dbReference type="ARBA" id="ARBA00022692"/>
    </source>
</evidence>
<dbReference type="PANTHER" id="PTHR43163:SF6">
    <property type="entry name" value="DIPEPTIDE TRANSPORT SYSTEM PERMEASE PROTEIN DPPB-RELATED"/>
    <property type="match status" value="1"/>
</dbReference>
<keyword evidence="2 12" id="KW-0813">Transport</keyword>
<dbReference type="FunFam" id="1.10.3720.10:FF:000016">
    <property type="entry name" value="Oligopeptide transport system permease OppB"/>
    <property type="match status" value="1"/>
</dbReference>
<dbReference type="GO" id="GO:0015031">
    <property type="term" value="P:protein transport"/>
    <property type="evidence" value="ECO:0007669"/>
    <property type="project" value="UniProtKB-KW"/>
</dbReference>
<feature type="transmembrane region" description="Helical" evidence="12">
    <location>
        <begin position="133"/>
        <end position="158"/>
    </location>
</feature>
<organism evidence="14 15">
    <name type="scientific">Ferrimonas marina</name>
    <dbReference type="NCBI Taxonomy" id="299255"/>
    <lineage>
        <taxon>Bacteria</taxon>
        <taxon>Pseudomonadati</taxon>
        <taxon>Pseudomonadota</taxon>
        <taxon>Gammaproteobacteria</taxon>
        <taxon>Alteromonadales</taxon>
        <taxon>Ferrimonadaceae</taxon>
        <taxon>Ferrimonas</taxon>
    </lineage>
</organism>
<evidence type="ECO:0000256" key="1">
    <source>
        <dbReference type="ARBA" id="ARBA00004429"/>
    </source>
</evidence>
<keyword evidence="7" id="KW-0653">Protein transport</keyword>
<evidence type="ECO:0000256" key="4">
    <source>
        <dbReference type="ARBA" id="ARBA00022519"/>
    </source>
</evidence>
<feature type="domain" description="ABC transmembrane type-1" evidence="13">
    <location>
        <begin position="94"/>
        <end position="297"/>
    </location>
</feature>
<evidence type="ECO:0000256" key="10">
    <source>
        <dbReference type="ARBA" id="ARBA00024202"/>
    </source>
</evidence>
<gene>
    <name evidence="14" type="ORF">SAMN02745129_3269</name>
</gene>
<keyword evidence="3" id="KW-1003">Cell membrane</keyword>
<sequence>MFQFTVFRLLKAIPTLLILVTLSFFLMQAAPGSPFTGDFNLPPEVLANIEAKYHLDKPLWQQYGYYLADLAKGDLGPSFKYRDYSVNELVAQSFPISLKLGIVAFIFTVIFGTALGTIAALKQNSWIDYTVMSLAMVGVVLPSFVLAPVLVLIFAVNLGWLPAGGWNDGAWQHMILPVAAMAILYMASIARIMRGSMIEVLHSPYIRTAHAKGLPMRHIIFKHALRPAMLPVVSYLGPAFVGIITGSVVIETVFGIPGIGQYFVNGALNRDYSLVLGLTILVGALTILFTAIVDIVYGLIDPRIRVES</sequence>
<evidence type="ECO:0000256" key="7">
    <source>
        <dbReference type="ARBA" id="ARBA00022927"/>
    </source>
</evidence>
<name>A0A1M5X6A4_9GAMM</name>
<evidence type="ECO:0000256" key="2">
    <source>
        <dbReference type="ARBA" id="ARBA00022448"/>
    </source>
</evidence>
<evidence type="ECO:0000313" key="14">
    <source>
        <dbReference type="EMBL" id="SHH95357.1"/>
    </source>
</evidence>
<dbReference type="RefSeq" id="WP_067660919.1">
    <property type="nucleotide sequence ID" value="NZ_FQXG01000005.1"/>
</dbReference>
<dbReference type="GO" id="GO:0071916">
    <property type="term" value="F:dipeptide transmembrane transporter activity"/>
    <property type="evidence" value="ECO:0007669"/>
    <property type="project" value="TreeGrafter"/>
</dbReference>
<dbReference type="SUPFAM" id="SSF161098">
    <property type="entry name" value="MetI-like"/>
    <property type="match status" value="1"/>
</dbReference>
<dbReference type="EMBL" id="FQXG01000005">
    <property type="protein sequence ID" value="SHH95357.1"/>
    <property type="molecule type" value="Genomic_DNA"/>
</dbReference>
<accession>A0A1M5X6A4</accession>
<dbReference type="InterPro" id="IPR035906">
    <property type="entry name" value="MetI-like_sf"/>
</dbReference>
<keyword evidence="9 12" id="KW-0472">Membrane</keyword>
<dbReference type="PANTHER" id="PTHR43163">
    <property type="entry name" value="DIPEPTIDE TRANSPORT SYSTEM PERMEASE PROTEIN DPPB-RELATED"/>
    <property type="match status" value="1"/>
</dbReference>
<dbReference type="Pfam" id="PF19300">
    <property type="entry name" value="BPD_transp_1_N"/>
    <property type="match status" value="1"/>
</dbReference>
<evidence type="ECO:0000313" key="15">
    <source>
        <dbReference type="Proteomes" id="UP000184268"/>
    </source>
</evidence>